<name>A0A8J6HDM4_TENMO</name>
<dbReference type="PROSITE" id="PS51257">
    <property type="entry name" value="PROKAR_LIPOPROTEIN"/>
    <property type="match status" value="1"/>
</dbReference>
<dbReference type="AlphaFoldDB" id="A0A8J6HDM4"/>
<evidence type="ECO:0000313" key="1">
    <source>
        <dbReference type="EMBL" id="KAH0816880.1"/>
    </source>
</evidence>
<reference evidence="1" key="2">
    <citation type="submission" date="2021-08" db="EMBL/GenBank/DDBJ databases">
        <authorList>
            <person name="Eriksson T."/>
        </authorList>
    </citation>
    <scope>NUCLEOTIDE SEQUENCE</scope>
    <source>
        <strain evidence="1">Stoneville</strain>
        <tissue evidence="1">Whole head</tissue>
    </source>
</reference>
<comment type="caution">
    <text evidence="1">The sequence shown here is derived from an EMBL/GenBank/DDBJ whole genome shotgun (WGS) entry which is preliminary data.</text>
</comment>
<gene>
    <name evidence="1" type="ORF">GEV33_005911</name>
</gene>
<organism evidence="1 2">
    <name type="scientific">Tenebrio molitor</name>
    <name type="common">Yellow mealworm beetle</name>
    <dbReference type="NCBI Taxonomy" id="7067"/>
    <lineage>
        <taxon>Eukaryota</taxon>
        <taxon>Metazoa</taxon>
        <taxon>Ecdysozoa</taxon>
        <taxon>Arthropoda</taxon>
        <taxon>Hexapoda</taxon>
        <taxon>Insecta</taxon>
        <taxon>Pterygota</taxon>
        <taxon>Neoptera</taxon>
        <taxon>Endopterygota</taxon>
        <taxon>Coleoptera</taxon>
        <taxon>Polyphaga</taxon>
        <taxon>Cucujiformia</taxon>
        <taxon>Tenebrionidae</taxon>
        <taxon>Tenebrio</taxon>
    </lineage>
</organism>
<dbReference type="Proteomes" id="UP000719412">
    <property type="component" value="Unassembled WGS sequence"/>
</dbReference>
<dbReference type="EMBL" id="JABDTM020020773">
    <property type="protein sequence ID" value="KAH0816880.1"/>
    <property type="molecule type" value="Genomic_DNA"/>
</dbReference>
<keyword evidence="2" id="KW-1185">Reference proteome</keyword>
<protein>
    <submittedName>
        <fullName evidence="1">Uncharacterized protein</fullName>
    </submittedName>
</protein>
<sequence>MFSNDKNINESAPLHNLALILISGCQLRLKEEEAIISSRDFPQTSGGECQVWFPSHGTGHSLVIELTRLNVPCSRGYVHFSGLNVSQHPHFRSHRQAHLCGKLEELPESDRHVYFPFSHTPPVMHTHGNPVFTLSYHLVDYCYNVTFVARNGSFELKPTGELQCTFKIYLPYGNRVALNLQIGDSTSTGEHSADEVTRNWNISRRAFRKDDPEGSNPLGLDLDLFQIMQFQAN</sequence>
<proteinExistence type="predicted"/>
<evidence type="ECO:0000313" key="2">
    <source>
        <dbReference type="Proteomes" id="UP000719412"/>
    </source>
</evidence>
<accession>A0A8J6HDM4</accession>
<reference evidence="1" key="1">
    <citation type="journal article" date="2020" name="J Insects Food Feed">
        <title>The yellow mealworm (Tenebrio molitor) genome: a resource for the emerging insects as food and feed industry.</title>
        <authorList>
            <person name="Eriksson T."/>
            <person name="Andere A."/>
            <person name="Kelstrup H."/>
            <person name="Emery V."/>
            <person name="Picard C."/>
        </authorList>
    </citation>
    <scope>NUCLEOTIDE SEQUENCE</scope>
    <source>
        <strain evidence="1">Stoneville</strain>
        <tissue evidence="1">Whole head</tissue>
    </source>
</reference>